<dbReference type="AlphaFoldDB" id="A0A2P5F559"/>
<dbReference type="InParanoid" id="A0A2P5F559"/>
<organism evidence="2 3">
    <name type="scientific">Trema orientale</name>
    <name type="common">Charcoal tree</name>
    <name type="synonym">Celtis orientalis</name>
    <dbReference type="NCBI Taxonomy" id="63057"/>
    <lineage>
        <taxon>Eukaryota</taxon>
        <taxon>Viridiplantae</taxon>
        <taxon>Streptophyta</taxon>
        <taxon>Embryophyta</taxon>
        <taxon>Tracheophyta</taxon>
        <taxon>Spermatophyta</taxon>
        <taxon>Magnoliopsida</taxon>
        <taxon>eudicotyledons</taxon>
        <taxon>Gunneridae</taxon>
        <taxon>Pentapetalae</taxon>
        <taxon>rosids</taxon>
        <taxon>fabids</taxon>
        <taxon>Rosales</taxon>
        <taxon>Cannabaceae</taxon>
        <taxon>Trema</taxon>
    </lineage>
</organism>
<comment type="caution">
    <text evidence="2">The sequence shown here is derived from an EMBL/GenBank/DDBJ whole genome shotgun (WGS) entry which is preliminary data.</text>
</comment>
<keyword evidence="3" id="KW-1185">Reference proteome</keyword>
<dbReference type="PANTHER" id="PTHR47951">
    <property type="entry name" value="OS08G0547900 PROTEIN"/>
    <property type="match status" value="1"/>
</dbReference>
<keyword evidence="1" id="KW-0472">Membrane</keyword>
<dbReference type="SUPFAM" id="SSF48264">
    <property type="entry name" value="Cytochrome P450"/>
    <property type="match status" value="1"/>
</dbReference>
<keyword evidence="1" id="KW-1133">Transmembrane helix</keyword>
<evidence type="ECO:0000313" key="3">
    <source>
        <dbReference type="Proteomes" id="UP000237000"/>
    </source>
</evidence>
<dbReference type="GO" id="GO:0005506">
    <property type="term" value="F:iron ion binding"/>
    <property type="evidence" value="ECO:0007669"/>
    <property type="project" value="InterPro"/>
</dbReference>
<name>A0A2P5F559_TREOI</name>
<dbReference type="InterPro" id="IPR001128">
    <property type="entry name" value="Cyt_P450"/>
</dbReference>
<dbReference type="OrthoDB" id="2789670at2759"/>
<keyword evidence="1" id="KW-0812">Transmembrane</keyword>
<evidence type="ECO:0000256" key="1">
    <source>
        <dbReference type="SAM" id="Phobius"/>
    </source>
</evidence>
<feature type="transmembrane region" description="Helical" evidence="1">
    <location>
        <begin position="12"/>
        <end position="31"/>
    </location>
</feature>
<protein>
    <submittedName>
        <fullName evidence="2">Cytochrome P</fullName>
    </submittedName>
</protein>
<dbReference type="GO" id="GO:0020037">
    <property type="term" value="F:heme binding"/>
    <property type="evidence" value="ECO:0007669"/>
    <property type="project" value="InterPro"/>
</dbReference>
<dbReference type="PANTHER" id="PTHR47951:SF7">
    <property type="entry name" value="FLAVONOID 3',5'-HYDROXYLASE-LIKE ISOFORM X1"/>
    <property type="match status" value="1"/>
</dbReference>
<dbReference type="STRING" id="63057.A0A2P5F559"/>
<dbReference type="Gene3D" id="1.10.630.10">
    <property type="entry name" value="Cytochrome P450"/>
    <property type="match status" value="1"/>
</dbReference>
<evidence type="ECO:0000313" key="2">
    <source>
        <dbReference type="EMBL" id="PON92926.1"/>
    </source>
</evidence>
<accession>A0A2P5F559</accession>
<proteinExistence type="predicted"/>
<dbReference type="Pfam" id="PF00067">
    <property type="entry name" value="p450"/>
    <property type="match status" value="1"/>
</dbReference>
<dbReference type="InterPro" id="IPR036396">
    <property type="entry name" value="Cyt_P450_sf"/>
</dbReference>
<gene>
    <name evidence="2" type="ORF">TorRG33x02_112050</name>
</gene>
<dbReference type="GO" id="GO:0004497">
    <property type="term" value="F:monooxygenase activity"/>
    <property type="evidence" value="ECO:0007669"/>
    <property type="project" value="InterPro"/>
</dbReference>
<reference evidence="3" key="1">
    <citation type="submission" date="2016-06" db="EMBL/GenBank/DDBJ databases">
        <title>Parallel loss of symbiosis genes in relatives of nitrogen-fixing non-legume Parasponia.</title>
        <authorList>
            <person name="Van Velzen R."/>
            <person name="Holmer R."/>
            <person name="Bu F."/>
            <person name="Rutten L."/>
            <person name="Van Zeijl A."/>
            <person name="Liu W."/>
            <person name="Santuari L."/>
            <person name="Cao Q."/>
            <person name="Sharma T."/>
            <person name="Shen D."/>
            <person name="Roswanjaya Y."/>
            <person name="Wardhani T."/>
            <person name="Kalhor M.S."/>
            <person name="Jansen J."/>
            <person name="Van den Hoogen J."/>
            <person name="Gungor B."/>
            <person name="Hartog M."/>
            <person name="Hontelez J."/>
            <person name="Verver J."/>
            <person name="Yang W.-C."/>
            <person name="Schijlen E."/>
            <person name="Repin R."/>
            <person name="Schilthuizen M."/>
            <person name="Schranz E."/>
            <person name="Heidstra R."/>
            <person name="Miyata K."/>
            <person name="Fedorova E."/>
            <person name="Kohlen W."/>
            <person name="Bisseling T."/>
            <person name="Smit S."/>
            <person name="Geurts R."/>
        </authorList>
    </citation>
    <scope>NUCLEOTIDE SEQUENCE [LARGE SCALE GENOMIC DNA]</scope>
    <source>
        <strain evidence="3">cv. RG33-2</strain>
    </source>
</reference>
<sequence length="327" mass="36664">MVTHHDVKHYGLDLFDILTLLSLSAFAALWFRRTTTKKSSSALPLPPGPRGLPLVGYLPFLSPNLHRDFSELATVYGPIFKFWMGTKLCVVITSPPLVGEVVRDQDTVFANRDVSTCALVATHGGHDIAFAAYGPEWKKLRKIFVREMSNNTVLDNLYGLRREEVRKSVRQIYEKVKTPVDIGALAFLTAINSIMSMTIGASLQGDNAAIDGDQFKKAAEDLVTLLGKPNISDVFPALMWFDIQGIERDTREITRVFEVMFDSAMAKRKNNIIDPTDKKKDMRKDFLQFLMELHENEDGAKSITMPEIKALLMVPSTNLVVLNITDD</sequence>
<dbReference type="EMBL" id="JXTC01000061">
    <property type="protein sequence ID" value="PON92926.1"/>
    <property type="molecule type" value="Genomic_DNA"/>
</dbReference>
<dbReference type="GO" id="GO:0016705">
    <property type="term" value="F:oxidoreductase activity, acting on paired donors, with incorporation or reduction of molecular oxygen"/>
    <property type="evidence" value="ECO:0007669"/>
    <property type="project" value="InterPro"/>
</dbReference>
<dbReference type="Proteomes" id="UP000237000">
    <property type="component" value="Unassembled WGS sequence"/>
</dbReference>